<evidence type="ECO:0000313" key="2">
    <source>
        <dbReference type="Proteomes" id="UP000564677"/>
    </source>
</evidence>
<dbReference type="EMBL" id="JAASQV010000001">
    <property type="protein sequence ID" value="NIJ63766.1"/>
    <property type="molecule type" value="Genomic_DNA"/>
</dbReference>
<protein>
    <submittedName>
        <fullName evidence="1">Uncharacterized protein</fullName>
    </submittedName>
</protein>
<evidence type="ECO:0000313" key="1">
    <source>
        <dbReference type="EMBL" id="NIJ63766.1"/>
    </source>
</evidence>
<accession>A0A7X5UXX1</accession>
<dbReference type="Proteomes" id="UP000564677">
    <property type="component" value="Unassembled WGS sequence"/>
</dbReference>
<organism evidence="1 2">
    <name type="scientific">Sphingomonas leidyi</name>
    <dbReference type="NCBI Taxonomy" id="68569"/>
    <lineage>
        <taxon>Bacteria</taxon>
        <taxon>Pseudomonadati</taxon>
        <taxon>Pseudomonadota</taxon>
        <taxon>Alphaproteobacteria</taxon>
        <taxon>Sphingomonadales</taxon>
        <taxon>Sphingomonadaceae</taxon>
        <taxon>Sphingomonas</taxon>
    </lineage>
</organism>
<name>A0A7X5UXX1_9SPHN</name>
<proteinExistence type="predicted"/>
<dbReference type="AlphaFoldDB" id="A0A7X5UXX1"/>
<dbReference type="RefSeq" id="WP_167298228.1">
    <property type="nucleotide sequence ID" value="NZ_CP170557.1"/>
</dbReference>
<reference evidence="1 2" key="1">
    <citation type="submission" date="2020-03" db="EMBL/GenBank/DDBJ databases">
        <title>Genomic Encyclopedia of Type Strains, Phase IV (KMG-IV): sequencing the most valuable type-strain genomes for metagenomic binning, comparative biology and taxonomic classification.</title>
        <authorList>
            <person name="Goeker M."/>
        </authorList>
    </citation>
    <scope>NUCLEOTIDE SEQUENCE [LARGE SCALE GENOMIC DNA]</scope>
    <source>
        <strain evidence="1 2">DSM 4733</strain>
    </source>
</reference>
<comment type="caution">
    <text evidence="1">The sequence shown here is derived from an EMBL/GenBank/DDBJ whole genome shotgun (WGS) entry which is preliminary data.</text>
</comment>
<sequence length="50" mass="5036">MKQLSSKKAVTAIEVAVVAFLALCAVLAVVQGLGMIGASMAAAEHIAPVR</sequence>
<keyword evidence="2" id="KW-1185">Reference proteome</keyword>
<gene>
    <name evidence="1" type="ORF">FHR20_000697</name>
</gene>